<reference evidence="10 11" key="1">
    <citation type="submission" date="2019-02" db="EMBL/GenBank/DDBJ databases">
        <title>Deep-cultivation of Planctomycetes and their phenomic and genomic characterization uncovers novel biology.</title>
        <authorList>
            <person name="Wiegand S."/>
            <person name="Jogler M."/>
            <person name="Boedeker C."/>
            <person name="Pinto D."/>
            <person name="Vollmers J."/>
            <person name="Rivas-Marin E."/>
            <person name="Kohn T."/>
            <person name="Peeters S.H."/>
            <person name="Heuer A."/>
            <person name="Rast P."/>
            <person name="Oberbeckmann S."/>
            <person name="Bunk B."/>
            <person name="Jeske O."/>
            <person name="Meyerdierks A."/>
            <person name="Storesund J.E."/>
            <person name="Kallscheuer N."/>
            <person name="Luecker S."/>
            <person name="Lage O.M."/>
            <person name="Pohl T."/>
            <person name="Merkel B.J."/>
            <person name="Hornburger P."/>
            <person name="Mueller R.-W."/>
            <person name="Bruemmer F."/>
            <person name="Labrenz M."/>
            <person name="Spormann A.M."/>
            <person name="Op den Camp H."/>
            <person name="Overmann J."/>
            <person name="Amann R."/>
            <person name="Jetten M.S.M."/>
            <person name="Mascher T."/>
            <person name="Medema M.H."/>
            <person name="Devos D.P."/>
            <person name="Kaster A.-K."/>
            <person name="Ovreas L."/>
            <person name="Rohde M."/>
            <person name="Galperin M.Y."/>
            <person name="Jogler C."/>
        </authorList>
    </citation>
    <scope>NUCLEOTIDE SEQUENCE [LARGE SCALE GENOMIC DNA]</scope>
    <source>
        <strain evidence="10 11">V22</strain>
    </source>
</reference>
<evidence type="ECO:0000256" key="6">
    <source>
        <dbReference type="ARBA" id="ARBA00022989"/>
    </source>
</evidence>
<evidence type="ECO:0000256" key="5">
    <source>
        <dbReference type="ARBA" id="ARBA00022692"/>
    </source>
</evidence>
<gene>
    <name evidence="10" type="ORF">V22_39970</name>
</gene>
<name>A0A517TEC9_9PLAN</name>
<keyword evidence="7 8" id="KW-0472">Membrane</keyword>
<feature type="transmembrane region" description="Helical" evidence="8">
    <location>
        <begin position="102"/>
        <end position="121"/>
    </location>
</feature>
<dbReference type="KEGG" id="chya:V22_39970"/>
<feature type="transmembrane region" description="Helical" evidence="8">
    <location>
        <begin position="156"/>
        <end position="174"/>
    </location>
</feature>
<dbReference type="GO" id="GO:0009103">
    <property type="term" value="P:lipopolysaccharide biosynthetic process"/>
    <property type="evidence" value="ECO:0007669"/>
    <property type="project" value="UniProtKB-ARBA"/>
</dbReference>
<feature type="transmembrane region" description="Helical" evidence="8">
    <location>
        <begin position="133"/>
        <end position="149"/>
    </location>
</feature>
<dbReference type="InterPro" id="IPR050297">
    <property type="entry name" value="LipidA_mod_glycosyltrf_83"/>
</dbReference>
<dbReference type="GO" id="GO:0005886">
    <property type="term" value="C:plasma membrane"/>
    <property type="evidence" value="ECO:0007669"/>
    <property type="project" value="UniProtKB-SubCell"/>
</dbReference>
<feature type="transmembrane region" description="Helical" evidence="8">
    <location>
        <begin position="224"/>
        <end position="243"/>
    </location>
</feature>
<organism evidence="10 11">
    <name type="scientific">Calycomorphotria hydatis</name>
    <dbReference type="NCBI Taxonomy" id="2528027"/>
    <lineage>
        <taxon>Bacteria</taxon>
        <taxon>Pseudomonadati</taxon>
        <taxon>Planctomycetota</taxon>
        <taxon>Planctomycetia</taxon>
        <taxon>Planctomycetales</taxon>
        <taxon>Planctomycetaceae</taxon>
        <taxon>Calycomorphotria</taxon>
    </lineage>
</organism>
<keyword evidence="11" id="KW-1185">Reference proteome</keyword>
<evidence type="ECO:0000256" key="8">
    <source>
        <dbReference type="SAM" id="Phobius"/>
    </source>
</evidence>
<evidence type="ECO:0000256" key="7">
    <source>
        <dbReference type="ARBA" id="ARBA00023136"/>
    </source>
</evidence>
<feature type="transmembrane region" description="Helical" evidence="8">
    <location>
        <begin position="6"/>
        <end position="24"/>
    </location>
</feature>
<feature type="domain" description="Glycosyltransferase RgtA/B/C/D-like" evidence="9">
    <location>
        <begin position="80"/>
        <end position="235"/>
    </location>
</feature>
<evidence type="ECO:0000313" key="10">
    <source>
        <dbReference type="EMBL" id="QDT66726.1"/>
    </source>
</evidence>
<accession>A0A517TEC9</accession>
<dbReference type="PANTHER" id="PTHR33908">
    <property type="entry name" value="MANNOSYLTRANSFERASE YKCB-RELATED"/>
    <property type="match status" value="1"/>
</dbReference>
<comment type="subcellular location">
    <subcellularLocation>
        <location evidence="1">Cell membrane</location>
        <topology evidence="1">Multi-pass membrane protein</topology>
    </subcellularLocation>
</comment>
<feature type="transmembrane region" description="Helical" evidence="8">
    <location>
        <begin position="297"/>
        <end position="315"/>
    </location>
</feature>
<evidence type="ECO:0000256" key="3">
    <source>
        <dbReference type="ARBA" id="ARBA00022676"/>
    </source>
</evidence>
<keyword evidence="2" id="KW-1003">Cell membrane</keyword>
<protein>
    <recommendedName>
        <fullName evidence="9">Glycosyltransferase RgtA/B/C/D-like domain-containing protein</fullName>
    </recommendedName>
</protein>
<dbReference type="GO" id="GO:0016763">
    <property type="term" value="F:pentosyltransferase activity"/>
    <property type="evidence" value="ECO:0007669"/>
    <property type="project" value="TreeGrafter"/>
</dbReference>
<feature type="transmembrane region" description="Helical" evidence="8">
    <location>
        <begin position="180"/>
        <end position="212"/>
    </location>
</feature>
<dbReference type="EMBL" id="CP036316">
    <property type="protein sequence ID" value="QDT66726.1"/>
    <property type="molecule type" value="Genomic_DNA"/>
</dbReference>
<dbReference type="Proteomes" id="UP000319976">
    <property type="component" value="Chromosome"/>
</dbReference>
<keyword evidence="5 8" id="KW-0812">Transmembrane</keyword>
<proteinExistence type="predicted"/>
<feature type="transmembrane region" description="Helical" evidence="8">
    <location>
        <begin position="321"/>
        <end position="343"/>
    </location>
</feature>
<sequence length="500" mass="56821">MSGRSWDYFVIAAVIGWLVLWGAWQRIDRCERWPSAFHTMRQYTAALRARDIYLTILPDSKKSDVEKVYSQRVSREPVYEPPVNEFVAAVAYRLVGKELPYLSTYFATAVWCIGAIVLYWIVGLLSSQMNCKAAVVGFYMTSPLGIVISRTFQPEPLMITSFLFALWLVLRYGYPQQWRHTILLGVACGLLLLAKPGFMLFPLCGAFTGVGIAHLGIKRVLVDVHWYSFGLLSLLPSLLWIKVVCPHQQQTSFMPNLLSDVNLWRQWLGYLNMYYGLGTLLFVLAGVVVASSRRYRWMYLGMLLGYFVFVIATNYRSMTHSYYAAVLLPVLSICLLPLVEAIFSKEKNRLWSTCGLLIIALWFTMQAALIREQSQSLSPMLSDKEYREIRVATGAGSSVVGMTNDYARSLKYHSYLDARHWPTSADIQLAVAAKGEHQGYVELLDRFRVEGATHFVVIVTSRVRSEQDILQYLSGKYPVVASSVGRYAIFDLRENLDANE</sequence>
<feature type="transmembrane region" description="Helical" evidence="8">
    <location>
        <begin position="267"/>
        <end position="290"/>
    </location>
</feature>
<dbReference type="PANTHER" id="PTHR33908:SF11">
    <property type="entry name" value="MEMBRANE PROTEIN"/>
    <property type="match status" value="1"/>
</dbReference>
<dbReference type="Pfam" id="PF13231">
    <property type="entry name" value="PMT_2"/>
    <property type="match status" value="1"/>
</dbReference>
<evidence type="ECO:0000256" key="4">
    <source>
        <dbReference type="ARBA" id="ARBA00022679"/>
    </source>
</evidence>
<evidence type="ECO:0000259" key="9">
    <source>
        <dbReference type="Pfam" id="PF13231"/>
    </source>
</evidence>
<evidence type="ECO:0000256" key="1">
    <source>
        <dbReference type="ARBA" id="ARBA00004651"/>
    </source>
</evidence>
<keyword evidence="3" id="KW-0328">Glycosyltransferase</keyword>
<evidence type="ECO:0000256" key="2">
    <source>
        <dbReference type="ARBA" id="ARBA00022475"/>
    </source>
</evidence>
<feature type="transmembrane region" description="Helical" evidence="8">
    <location>
        <begin position="350"/>
        <end position="370"/>
    </location>
</feature>
<keyword evidence="6 8" id="KW-1133">Transmembrane helix</keyword>
<evidence type="ECO:0000313" key="11">
    <source>
        <dbReference type="Proteomes" id="UP000319976"/>
    </source>
</evidence>
<dbReference type="InterPro" id="IPR038731">
    <property type="entry name" value="RgtA/B/C-like"/>
</dbReference>
<dbReference type="AlphaFoldDB" id="A0A517TEC9"/>
<keyword evidence="4" id="KW-0808">Transferase</keyword>